<dbReference type="PANTHER" id="PTHR38339">
    <property type="entry name" value="TRANSGLUTAMINASE DOMAIN PROTEIN"/>
    <property type="match status" value="1"/>
</dbReference>
<dbReference type="Pfam" id="PF01841">
    <property type="entry name" value="Transglut_core"/>
    <property type="match status" value="1"/>
</dbReference>
<dbReference type="AlphaFoldDB" id="A0A2H0LVM7"/>
<dbReference type="EMBL" id="PCWA01000101">
    <property type="protein sequence ID" value="PIQ88473.1"/>
    <property type="molecule type" value="Genomic_DNA"/>
</dbReference>
<proteinExistence type="predicted"/>
<dbReference type="InterPro" id="IPR002931">
    <property type="entry name" value="Transglutaminase-like"/>
</dbReference>
<name>A0A2H0LVM7_9BACT</name>
<feature type="domain" description="Transglutaminase-like" evidence="1">
    <location>
        <begin position="189"/>
        <end position="255"/>
    </location>
</feature>
<dbReference type="Proteomes" id="UP000229641">
    <property type="component" value="Unassembled WGS sequence"/>
</dbReference>
<evidence type="ECO:0000313" key="3">
    <source>
        <dbReference type="Proteomes" id="UP000229641"/>
    </source>
</evidence>
<dbReference type="InterPro" id="IPR038765">
    <property type="entry name" value="Papain-like_cys_pep_sf"/>
</dbReference>
<evidence type="ECO:0000259" key="1">
    <source>
        <dbReference type="SMART" id="SM00460"/>
    </source>
</evidence>
<comment type="caution">
    <text evidence="2">The sequence shown here is derived from an EMBL/GenBank/DDBJ whole genome shotgun (WGS) entry which is preliminary data.</text>
</comment>
<dbReference type="Gene3D" id="3.10.620.30">
    <property type="match status" value="1"/>
</dbReference>
<dbReference type="SUPFAM" id="SSF54001">
    <property type="entry name" value="Cysteine proteinases"/>
    <property type="match status" value="1"/>
</dbReference>
<dbReference type="SMART" id="SM00460">
    <property type="entry name" value="TGc"/>
    <property type="match status" value="1"/>
</dbReference>
<protein>
    <recommendedName>
        <fullName evidence="1">Transglutaminase-like domain-containing protein</fullName>
    </recommendedName>
</protein>
<gene>
    <name evidence="2" type="ORF">COV72_08050</name>
</gene>
<organism evidence="2 3">
    <name type="scientific">Candidatus Ghiorseimicrobium undicola</name>
    <dbReference type="NCBI Taxonomy" id="1974746"/>
    <lineage>
        <taxon>Bacteria</taxon>
        <taxon>Pseudomonadati</taxon>
        <taxon>Candidatus Omnitrophota</taxon>
        <taxon>Candidatus Ghiorseimicrobium</taxon>
    </lineage>
</organism>
<accession>A0A2H0LVM7</accession>
<dbReference type="PANTHER" id="PTHR38339:SF1">
    <property type="entry name" value="TRANSGLUTAMINASE-LIKE DOMAIN-CONTAINING PROTEIN"/>
    <property type="match status" value="1"/>
</dbReference>
<reference evidence="2 3" key="1">
    <citation type="submission" date="2017-09" db="EMBL/GenBank/DDBJ databases">
        <title>Depth-based differentiation of microbial function through sediment-hosted aquifers and enrichment of novel symbionts in the deep terrestrial subsurface.</title>
        <authorList>
            <person name="Probst A.J."/>
            <person name="Ladd B."/>
            <person name="Jarett J.K."/>
            <person name="Geller-Mcgrath D.E."/>
            <person name="Sieber C.M."/>
            <person name="Emerson J.B."/>
            <person name="Anantharaman K."/>
            <person name="Thomas B.C."/>
            <person name="Malmstrom R."/>
            <person name="Stieglmeier M."/>
            <person name="Klingl A."/>
            <person name="Woyke T."/>
            <person name="Ryan C.M."/>
            <person name="Banfield J.F."/>
        </authorList>
    </citation>
    <scope>NUCLEOTIDE SEQUENCE [LARGE SCALE GENOMIC DNA]</scope>
    <source>
        <strain evidence="2">CG11_big_fil_rev_8_21_14_0_20_42_13</strain>
    </source>
</reference>
<sequence length="323" mass="37145">MSKRSLGLSVIIILSLFVLNSSLGYAQERTFAIKEKISLHNLSREAKDIRVWVPYPVSDAWQEVKGFKYLSSVEGKIIKDEKYGNKILYIEFPSDTYPELELALEFTILRKQYDYYSNPSWDKTNLSGFLKANRLVFVDKQTRKLAGDITKGLKTAVEKAKAIYSFILKEFVYTKDDPRVCKIGNSKLALLFKKGQCSEYHSTFISLIRSIKIPAKFEVGFPLPQDKKEGMIGGYHCWAKFYVDGSGWLPVDISEADKHPEKKDYFFGRIDENRVHFSTGRDIVLPYAQDKEALPLNYFVYPYIEVDGRHYPDAAIEVSFADK</sequence>
<evidence type="ECO:0000313" key="2">
    <source>
        <dbReference type="EMBL" id="PIQ88473.1"/>
    </source>
</evidence>